<dbReference type="Proteomes" id="UP001054945">
    <property type="component" value="Unassembled WGS sequence"/>
</dbReference>
<organism evidence="1 2">
    <name type="scientific">Caerostris extrusa</name>
    <name type="common">Bark spider</name>
    <name type="synonym">Caerostris bankana</name>
    <dbReference type="NCBI Taxonomy" id="172846"/>
    <lineage>
        <taxon>Eukaryota</taxon>
        <taxon>Metazoa</taxon>
        <taxon>Ecdysozoa</taxon>
        <taxon>Arthropoda</taxon>
        <taxon>Chelicerata</taxon>
        <taxon>Arachnida</taxon>
        <taxon>Araneae</taxon>
        <taxon>Araneomorphae</taxon>
        <taxon>Entelegynae</taxon>
        <taxon>Araneoidea</taxon>
        <taxon>Araneidae</taxon>
        <taxon>Caerostris</taxon>
    </lineage>
</organism>
<accession>A0AAV4N602</accession>
<dbReference type="AlphaFoldDB" id="A0AAV4N602"/>
<proteinExistence type="predicted"/>
<protein>
    <submittedName>
        <fullName evidence="1">Uncharacterized protein</fullName>
    </submittedName>
</protein>
<evidence type="ECO:0000313" key="2">
    <source>
        <dbReference type="Proteomes" id="UP001054945"/>
    </source>
</evidence>
<dbReference type="EMBL" id="BPLR01020443">
    <property type="protein sequence ID" value="GIX78839.1"/>
    <property type="molecule type" value="Genomic_DNA"/>
</dbReference>
<comment type="caution">
    <text evidence="1">The sequence shown here is derived from an EMBL/GenBank/DDBJ whole genome shotgun (WGS) entry which is preliminary data.</text>
</comment>
<sequence>MILNQLKKIVSPDARDRFIDILLILEELIEKMDSAITYEQAGKPIKKHCPKQLLSLCPRLCRRIPSTWCHKGELSEMQFYYSWGRCPTLNHVNFYNISVEGHSSSIVEVSIQEQQCVPTLGYTLVVGPFSEE</sequence>
<gene>
    <name evidence="1" type="ORF">CEXT_486191</name>
</gene>
<reference evidence="1 2" key="1">
    <citation type="submission" date="2021-06" db="EMBL/GenBank/DDBJ databases">
        <title>Caerostris extrusa draft genome.</title>
        <authorList>
            <person name="Kono N."/>
            <person name="Arakawa K."/>
        </authorList>
    </citation>
    <scope>NUCLEOTIDE SEQUENCE [LARGE SCALE GENOMIC DNA]</scope>
</reference>
<name>A0AAV4N602_CAEEX</name>
<keyword evidence="2" id="KW-1185">Reference proteome</keyword>
<evidence type="ECO:0000313" key="1">
    <source>
        <dbReference type="EMBL" id="GIX78839.1"/>
    </source>
</evidence>